<dbReference type="EMBL" id="CM023472">
    <property type="protein sequence ID" value="KAH7960028.1"/>
    <property type="molecule type" value="Genomic_DNA"/>
</dbReference>
<keyword evidence="2" id="KW-1185">Reference proteome</keyword>
<sequence>MLLERCQQGKTQNNESLHSLIWALAPKEHHTSLFSVETAVAEAVMKLYAGCRITSASILQELWMNPAKNSRCLWRKVGGEKETTTIATMDTTRKELQTAPDQHATARLERVKRSRAQRMLTLLSSWTAGS</sequence>
<protein>
    <submittedName>
        <fullName evidence="1">Uncharacterized protein</fullName>
    </submittedName>
</protein>
<comment type="caution">
    <text evidence="1">The sequence shown here is derived from an EMBL/GenBank/DDBJ whole genome shotgun (WGS) entry which is preliminary data.</text>
</comment>
<accession>A0ACB8D6S6</accession>
<reference evidence="1" key="1">
    <citation type="submission" date="2020-05" db="EMBL/GenBank/DDBJ databases">
        <title>Large-scale comparative analyses of tick genomes elucidate their genetic diversity and vector capacities.</title>
        <authorList>
            <person name="Jia N."/>
            <person name="Wang J."/>
            <person name="Shi W."/>
            <person name="Du L."/>
            <person name="Sun Y."/>
            <person name="Zhan W."/>
            <person name="Jiang J."/>
            <person name="Wang Q."/>
            <person name="Zhang B."/>
            <person name="Ji P."/>
            <person name="Sakyi L.B."/>
            <person name="Cui X."/>
            <person name="Yuan T."/>
            <person name="Jiang B."/>
            <person name="Yang W."/>
            <person name="Lam T.T.-Y."/>
            <person name="Chang Q."/>
            <person name="Ding S."/>
            <person name="Wang X."/>
            <person name="Zhu J."/>
            <person name="Ruan X."/>
            <person name="Zhao L."/>
            <person name="Wei J."/>
            <person name="Que T."/>
            <person name="Du C."/>
            <person name="Cheng J."/>
            <person name="Dai P."/>
            <person name="Han X."/>
            <person name="Huang E."/>
            <person name="Gao Y."/>
            <person name="Liu J."/>
            <person name="Shao H."/>
            <person name="Ye R."/>
            <person name="Li L."/>
            <person name="Wei W."/>
            <person name="Wang X."/>
            <person name="Wang C."/>
            <person name="Yang T."/>
            <person name="Huo Q."/>
            <person name="Li W."/>
            <person name="Guo W."/>
            <person name="Chen H."/>
            <person name="Zhou L."/>
            <person name="Ni X."/>
            <person name="Tian J."/>
            <person name="Zhou Y."/>
            <person name="Sheng Y."/>
            <person name="Liu T."/>
            <person name="Pan Y."/>
            <person name="Xia L."/>
            <person name="Li J."/>
            <person name="Zhao F."/>
            <person name="Cao W."/>
        </authorList>
    </citation>
    <scope>NUCLEOTIDE SEQUENCE</scope>
    <source>
        <strain evidence="1">Dsil-2018</strain>
    </source>
</reference>
<organism evidence="1 2">
    <name type="scientific">Dermacentor silvarum</name>
    <name type="common">Tick</name>
    <dbReference type="NCBI Taxonomy" id="543639"/>
    <lineage>
        <taxon>Eukaryota</taxon>
        <taxon>Metazoa</taxon>
        <taxon>Ecdysozoa</taxon>
        <taxon>Arthropoda</taxon>
        <taxon>Chelicerata</taxon>
        <taxon>Arachnida</taxon>
        <taxon>Acari</taxon>
        <taxon>Parasitiformes</taxon>
        <taxon>Ixodida</taxon>
        <taxon>Ixodoidea</taxon>
        <taxon>Ixodidae</taxon>
        <taxon>Rhipicephalinae</taxon>
        <taxon>Dermacentor</taxon>
    </lineage>
</organism>
<proteinExistence type="predicted"/>
<dbReference type="Proteomes" id="UP000821865">
    <property type="component" value="Chromosome 3"/>
</dbReference>
<evidence type="ECO:0000313" key="1">
    <source>
        <dbReference type="EMBL" id="KAH7960028.1"/>
    </source>
</evidence>
<gene>
    <name evidence="1" type="ORF">HPB49_016269</name>
</gene>
<name>A0ACB8D6S6_DERSI</name>
<evidence type="ECO:0000313" key="2">
    <source>
        <dbReference type="Proteomes" id="UP000821865"/>
    </source>
</evidence>